<dbReference type="PROSITE" id="PS50110">
    <property type="entry name" value="RESPONSE_REGULATORY"/>
    <property type="match status" value="1"/>
</dbReference>
<gene>
    <name evidence="13" type="ORF">C1A40_13150</name>
</gene>
<dbReference type="GO" id="GO:0043565">
    <property type="term" value="F:sequence-specific DNA binding"/>
    <property type="evidence" value="ECO:0007669"/>
    <property type="project" value="InterPro"/>
</dbReference>
<dbReference type="Gene3D" id="3.30.565.10">
    <property type="entry name" value="Histidine kinase-like ATPase, C-terminal domain"/>
    <property type="match status" value="1"/>
</dbReference>
<feature type="chain" id="PRO_5014319032" description="histidine kinase" evidence="9">
    <location>
        <begin position="19"/>
        <end position="1365"/>
    </location>
</feature>
<evidence type="ECO:0000259" key="11">
    <source>
        <dbReference type="PROSITE" id="PS50109"/>
    </source>
</evidence>
<keyword evidence="13" id="KW-0808">Transferase</keyword>
<dbReference type="InterPro" id="IPR004358">
    <property type="entry name" value="Sig_transdc_His_kin-like_C"/>
</dbReference>
<dbReference type="PROSITE" id="PS01124">
    <property type="entry name" value="HTH_ARAC_FAMILY_2"/>
    <property type="match status" value="1"/>
</dbReference>
<dbReference type="GO" id="GO:0000155">
    <property type="term" value="F:phosphorelay sensor kinase activity"/>
    <property type="evidence" value="ECO:0007669"/>
    <property type="project" value="InterPro"/>
</dbReference>
<dbReference type="PANTHER" id="PTHR43547">
    <property type="entry name" value="TWO-COMPONENT HISTIDINE KINASE"/>
    <property type="match status" value="1"/>
</dbReference>
<dbReference type="SUPFAM" id="SSF46689">
    <property type="entry name" value="Homeodomain-like"/>
    <property type="match status" value="1"/>
</dbReference>
<dbReference type="Gene3D" id="1.10.10.60">
    <property type="entry name" value="Homeodomain-like"/>
    <property type="match status" value="1"/>
</dbReference>
<evidence type="ECO:0000256" key="9">
    <source>
        <dbReference type="SAM" id="SignalP"/>
    </source>
</evidence>
<dbReference type="PRINTS" id="PR00344">
    <property type="entry name" value="BCTRLSENSOR"/>
</dbReference>
<dbReference type="SMART" id="SM00342">
    <property type="entry name" value="HTH_ARAC"/>
    <property type="match status" value="1"/>
</dbReference>
<dbReference type="InterPro" id="IPR005467">
    <property type="entry name" value="His_kinase_dom"/>
</dbReference>
<keyword evidence="8" id="KW-1133">Transmembrane helix</keyword>
<dbReference type="InterPro" id="IPR011110">
    <property type="entry name" value="Reg_prop"/>
</dbReference>
<dbReference type="SUPFAM" id="SSF47384">
    <property type="entry name" value="Homodimeric domain of signal transducing histidine kinase"/>
    <property type="match status" value="1"/>
</dbReference>
<feature type="transmembrane region" description="Helical" evidence="8">
    <location>
        <begin position="793"/>
        <end position="814"/>
    </location>
</feature>
<evidence type="ECO:0000256" key="8">
    <source>
        <dbReference type="SAM" id="Phobius"/>
    </source>
</evidence>
<proteinExistence type="predicted"/>
<dbReference type="Gene3D" id="2.130.10.10">
    <property type="entry name" value="YVTN repeat-like/Quinoprotein amine dehydrogenase"/>
    <property type="match status" value="2"/>
</dbReference>
<dbReference type="SMART" id="SM00387">
    <property type="entry name" value="HATPase_c"/>
    <property type="match status" value="1"/>
</dbReference>
<dbReference type="SUPFAM" id="SSF55874">
    <property type="entry name" value="ATPase domain of HSP90 chaperone/DNA topoisomerase II/histidine kinase"/>
    <property type="match status" value="1"/>
</dbReference>
<evidence type="ECO:0000313" key="13">
    <source>
        <dbReference type="EMBL" id="AUS07344.1"/>
    </source>
</evidence>
<dbReference type="InterPro" id="IPR001789">
    <property type="entry name" value="Sig_transdc_resp-reg_receiver"/>
</dbReference>
<dbReference type="OrthoDB" id="1522078at2"/>
<keyword evidence="3 7" id="KW-0597">Phosphoprotein</keyword>
<dbReference type="Pfam" id="PF07495">
    <property type="entry name" value="Y_Y_Y"/>
    <property type="match status" value="1"/>
</dbReference>
<dbReference type="InterPro" id="IPR036097">
    <property type="entry name" value="HisK_dim/P_sf"/>
</dbReference>
<dbReference type="EMBL" id="CP025938">
    <property type="protein sequence ID" value="AUS07344.1"/>
    <property type="molecule type" value="Genomic_DNA"/>
</dbReference>
<organism evidence="13 14">
    <name type="scientific">Pseudotamlana carrageenivorans</name>
    <dbReference type="NCBI Taxonomy" id="2069432"/>
    <lineage>
        <taxon>Bacteria</taxon>
        <taxon>Pseudomonadati</taxon>
        <taxon>Bacteroidota</taxon>
        <taxon>Flavobacteriia</taxon>
        <taxon>Flavobacteriales</taxon>
        <taxon>Flavobacteriaceae</taxon>
        <taxon>Pseudotamlana</taxon>
    </lineage>
</organism>
<protein>
    <recommendedName>
        <fullName evidence="2">histidine kinase</fullName>
        <ecNumber evidence="2">2.7.13.3</ecNumber>
    </recommendedName>
</protein>
<feature type="domain" description="Response regulatory" evidence="12">
    <location>
        <begin position="1114"/>
        <end position="1229"/>
    </location>
</feature>
<evidence type="ECO:0000256" key="4">
    <source>
        <dbReference type="ARBA" id="ARBA00023015"/>
    </source>
</evidence>
<keyword evidence="8" id="KW-0812">Transmembrane</keyword>
<dbReference type="InterPro" id="IPR011006">
    <property type="entry name" value="CheY-like_superfamily"/>
</dbReference>
<dbReference type="FunFam" id="1.10.287.130:FF:000034">
    <property type="entry name" value="Two-component system sensor histidine kinase/response regulator"/>
    <property type="match status" value="1"/>
</dbReference>
<dbReference type="Pfam" id="PF12833">
    <property type="entry name" value="HTH_18"/>
    <property type="match status" value="1"/>
</dbReference>
<dbReference type="InterPro" id="IPR009057">
    <property type="entry name" value="Homeodomain-like_sf"/>
</dbReference>
<keyword evidence="4" id="KW-0805">Transcription regulation</keyword>
<dbReference type="Pfam" id="PF00072">
    <property type="entry name" value="Response_reg"/>
    <property type="match status" value="1"/>
</dbReference>
<dbReference type="Proteomes" id="UP000236592">
    <property type="component" value="Chromosome"/>
</dbReference>
<feature type="signal peptide" evidence="9">
    <location>
        <begin position="1"/>
        <end position="18"/>
    </location>
</feature>
<evidence type="ECO:0000256" key="3">
    <source>
        <dbReference type="ARBA" id="ARBA00022553"/>
    </source>
</evidence>
<dbReference type="Pfam" id="PF07494">
    <property type="entry name" value="Reg_prop"/>
    <property type="match status" value="4"/>
</dbReference>
<accession>A0A2I7SNB6</accession>
<dbReference type="PROSITE" id="PS00041">
    <property type="entry name" value="HTH_ARAC_FAMILY_1"/>
    <property type="match status" value="1"/>
</dbReference>
<evidence type="ECO:0000313" key="14">
    <source>
        <dbReference type="Proteomes" id="UP000236592"/>
    </source>
</evidence>
<dbReference type="InterPro" id="IPR018062">
    <property type="entry name" value="HTH_AraC-typ_CS"/>
</dbReference>
<comment type="catalytic activity">
    <reaction evidence="1">
        <text>ATP + protein L-histidine = ADP + protein N-phospho-L-histidine.</text>
        <dbReference type="EC" id="2.7.13.3"/>
    </reaction>
</comment>
<dbReference type="KEGG" id="taj:C1A40_13150"/>
<name>A0A2I7SNB6_9FLAO</name>
<keyword evidence="14" id="KW-1185">Reference proteome</keyword>
<dbReference type="CDD" id="cd00082">
    <property type="entry name" value="HisKA"/>
    <property type="match status" value="1"/>
</dbReference>
<feature type="domain" description="Histidine kinase" evidence="11">
    <location>
        <begin position="847"/>
        <end position="1067"/>
    </location>
</feature>
<dbReference type="Gene3D" id="3.40.50.2300">
    <property type="match status" value="1"/>
</dbReference>
<dbReference type="PROSITE" id="PS50109">
    <property type="entry name" value="HIS_KIN"/>
    <property type="match status" value="1"/>
</dbReference>
<dbReference type="SMART" id="SM00388">
    <property type="entry name" value="HisKA"/>
    <property type="match status" value="1"/>
</dbReference>
<keyword evidence="13" id="KW-0418">Kinase</keyword>
<dbReference type="InterPro" id="IPR003661">
    <property type="entry name" value="HisK_dim/P_dom"/>
</dbReference>
<dbReference type="InterPro" id="IPR015943">
    <property type="entry name" value="WD40/YVTN_repeat-like_dom_sf"/>
</dbReference>
<dbReference type="InterPro" id="IPR018060">
    <property type="entry name" value="HTH_AraC"/>
</dbReference>
<evidence type="ECO:0000256" key="2">
    <source>
        <dbReference type="ARBA" id="ARBA00012438"/>
    </source>
</evidence>
<reference evidence="14" key="1">
    <citation type="submission" date="2018-01" db="EMBL/GenBank/DDBJ databases">
        <title>Complete genome of Tamlana sp. UJ94.</title>
        <authorList>
            <person name="Jung J."/>
            <person name="Chung D."/>
            <person name="Bae S.S."/>
            <person name="Baek K."/>
        </authorList>
    </citation>
    <scope>NUCLEOTIDE SEQUENCE [LARGE SCALE GENOMIC DNA]</scope>
    <source>
        <strain evidence="14">UJ94</strain>
    </source>
</reference>
<dbReference type="PANTHER" id="PTHR43547:SF2">
    <property type="entry name" value="HYBRID SIGNAL TRANSDUCTION HISTIDINE KINASE C"/>
    <property type="match status" value="1"/>
</dbReference>
<evidence type="ECO:0000256" key="5">
    <source>
        <dbReference type="ARBA" id="ARBA00023125"/>
    </source>
</evidence>
<evidence type="ECO:0000256" key="1">
    <source>
        <dbReference type="ARBA" id="ARBA00000085"/>
    </source>
</evidence>
<dbReference type="SUPFAM" id="SSF63829">
    <property type="entry name" value="Calcium-dependent phosphotriesterase"/>
    <property type="match status" value="3"/>
</dbReference>
<dbReference type="Gene3D" id="1.10.287.130">
    <property type="match status" value="1"/>
</dbReference>
<keyword evidence="9" id="KW-0732">Signal</keyword>
<keyword evidence="6" id="KW-0804">Transcription</keyword>
<dbReference type="Gene3D" id="2.60.40.10">
    <property type="entry name" value="Immunoglobulins"/>
    <property type="match status" value="1"/>
</dbReference>
<dbReference type="Pfam" id="PF00512">
    <property type="entry name" value="HisKA"/>
    <property type="match status" value="1"/>
</dbReference>
<evidence type="ECO:0000259" key="12">
    <source>
        <dbReference type="PROSITE" id="PS50110"/>
    </source>
</evidence>
<dbReference type="InterPro" id="IPR003594">
    <property type="entry name" value="HATPase_dom"/>
</dbReference>
<feature type="domain" description="HTH araC/xylS-type" evidence="10">
    <location>
        <begin position="1261"/>
        <end position="1360"/>
    </location>
</feature>
<dbReference type="Pfam" id="PF02518">
    <property type="entry name" value="HATPase_c"/>
    <property type="match status" value="1"/>
</dbReference>
<dbReference type="EC" id="2.7.13.3" evidence="2"/>
<feature type="modified residue" description="4-aspartylphosphate" evidence="7">
    <location>
        <position position="1162"/>
    </location>
</feature>
<dbReference type="InterPro" id="IPR011123">
    <property type="entry name" value="Y_Y_Y"/>
</dbReference>
<dbReference type="GO" id="GO:0003700">
    <property type="term" value="F:DNA-binding transcription factor activity"/>
    <property type="evidence" value="ECO:0007669"/>
    <property type="project" value="InterPro"/>
</dbReference>
<evidence type="ECO:0000256" key="6">
    <source>
        <dbReference type="ARBA" id="ARBA00023163"/>
    </source>
</evidence>
<evidence type="ECO:0000256" key="7">
    <source>
        <dbReference type="PROSITE-ProRule" id="PRU00169"/>
    </source>
</evidence>
<keyword evidence="8" id="KW-0472">Membrane</keyword>
<dbReference type="SUPFAM" id="SSF52172">
    <property type="entry name" value="CheY-like"/>
    <property type="match status" value="1"/>
</dbReference>
<keyword evidence="5" id="KW-0238">DNA-binding</keyword>
<dbReference type="InterPro" id="IPR036890">
    <property type="entry name" value="HATPase_C_sf"/>
</dbReference>
<evidence type="ECO:0000259" key="10">
    <source>
        <dbReference type="PROSITE" id="PS01124"/>
    </source>
</evidence>
<dbReference type="SMART" id="SM00448">
    <property type="entry name" value="REC"/>
    <property type="match status" value="1"/>
</dbReference>
<dbReference type="InterPro" id="IPR013783">
    <property type="entry name" value="Ig-like_fold"/>
</dbReference>
<sequence>MFSVIVLWFCAAALTAQNNNFVFKSFTPTDGLSQSSVIDIEQDVFGQLWIGTRDGLNKFDGHNFKVYRNNPQDSTSISNSDILTIEEDSSGMLWVGTYNGLNKYNPSTNTFQHFFHTNDPMSLPSNTIWEIKEIKDEIWIGTLNGLAIYNKKTGKFISVLPNEKNNYSLPGKFVTSIYESKNGDIWIGTDNGLCKVKSRKAEEITFQLIDYKVKAVSKPHKLHVKDIAEDSDNNLWIATQDSGLYQIKAHTATLISYKNHSEFKGLDLDVRAINFDKHNNLWLGTYSGISILKSNGKLQHIGKKSSDYSGLNKIKTIFTDKHGSIWSGSYYGGLHLWDESNFNFINYNQDTKPKRLSYNVIGSIAASKDSVVFFGAEGGGITQWDFKTDEVSYINATNTKGVLSDNIKSLTVFNNELWVGCFNTLPFIYDYKTKTVIKNDFPESLTKILEESSVYVSAKESDSIIWLGTFGSGAIRYNTETKIYQQLTTNNESPYSLTNNRVRSLLIDSKQRVWMGTQSGLNVVTLSSMNKENIPIKHFFFDSELISGVDILTIFEDSSQNIWIGTKASGLYKFNGETFNKVEIQQNGVTINSVHSLLEDANQNLWFSSNQGLVTYNLNSEEITIYDQTDGLISNEYNDNSSLNFENNTFYFGGPAGVVSFQPENISVNDYNPQVILTDFRIKNESVPIGGDRAILNKDIAFTKTIDLDFDNANFAIRFAIPNFINASNNQYAYRMIGLEDTWNVTSKTEVNYIIQQGGTYKFEVKGANNDGVWNDSPTVLKIKVQPAPWRSWWAFIFYGLFIGVALFALITFLKSKAKLKHELALETIEKKRNEDINQAKLQFFTNISHEFRTPLTLILGPLQQVLLDYKGSNKVYKKLLVIENSANHLLQLINRLMDFRKLENNQFNLQAAEGNIVKFLKEIYFSFSEYAKNGHYKYTFESDEDVINVYYDRYKLERVFYNLISNAFRYTPEGGSIAIKISKDFNFLYIDIDDSGVGVSKEFENKIFDRFFEVPIHNQPQKSYNSGSGIGLSIAKNIAELHKGTIALKPKNEPGTIFRVSLPLGREHLQESEILNDFKLSDDVSQYENQLKETPTLDEENIEDLISETDKPTILIVEDHKPLRVFIKNLFKHDYNVLEAENGKVALKLAQQNLPNLIVSDVIMPEMVGTELCSKIKEDIKTSHIPVVLLTSRSSLIYKFEGLESGADEYISKPFNVKEFQLRIKNILENRLRLKHKFSKINDITPSEITITSIDEKLLKKAFKVVEEHIANDQFDVILFSQELGVSRTTLFSKIKAWTNFTPNEFIQEIRLKRAAQLLETNKINISQISYQVGFKNPKYFSKCFQKKFNETPSQYQNKFANQF</sequence>